<dbReference type="InterPro" id="IPR037165">
    <property type="entry name" value="AldOxase/xan_DH_Mopterin-bd_sf"/>
</dbReference>
<dbReference type="EMBL" id="SPQS01000049">
    <property type="protein sequence ID" value="TFV68022.1"/>
    <property type="molecule type" value="Genomic_DNA"/>
</dbReference>
<accession>A0A4Y9NKW2</accession>
<dbReference type="GO" id="GO:0016491">
    <property type="term" value="F:oxidoreductase activity"/>
    <property type="evidence" value="ECO:0007669"/>
    <property type="project" value="InterPro"/>
</dbReference>
<dbReference type="SUPFAM" id="SSF56003">
    <property type="entry name" value="Molybdenum cofactor-binding domain"/>
    <property type="match status" value="1"/>
</dbReference>
<dbReference type="Proteomes" id="UP000298225">
    <property type="component" value="Unassembled WGS sequence"/>
</dbReference>
<organism evidence="4 5">
    <name type="scientific">Bradyrhizobium frederickii</name>
    <dbReference type="NCBI Taxonomy" id="2560054"/>
    <lineage>
        <taxon>Bacteria</taxon>
        <taxon>Pseudomonadati</taxon>
        <taxon>Pseudomonadota</taxon>
        <taxon>Alphaproteobacteria</taxon>
        <taxon>Hyphomicrobiales</taxon>
        <taxon>Nitrobacteraceae</taxon>
        <taxon>Bradyrhizobium</taxon>
    </lineage>
</organism>
<evidence type="ECO:0000313" key="4">
    <source>
        <dbReference type="EMBL" id="TFV68022.1"/>
    </source>
</evidence>
<sequence>MEITLYSSVDGGRSRIDRSNTQRPPASASRASRTVWAPCANIAALVVDRSTGVTRIENVVSILNAGHVHVPELVSGQSQGGVAMAIGYTLFEDMPDGLVGPAGGTWNLNRYHVPRLADVPHRSHYERGRRGQELIILPEVSGDGGKGRGIAEAVMCSVDPAISNALRDALGVRYSSLPITPAKILAGLAK</sequence>
<dbReference type="InterPro" id="IPR052516">
    <property type="entry name" value="N-heterocyclic_Hydroxylase"/>
</dbReference>
<accession>A0A4Y9KNA0</accession>
<evidence type="ECO:0000259" key="2">
    <source>
        <dbReference type="Pfam" id="PF20256"/>
    </source>
</evidence>
<keyword evidence="6" id="KW-1185">Reference proteome</keyword>
<reference evidence="4 5" key="2">
    <citation type="submission" date="2019-03" db="EMBL/GenBank/DDBJ databases">
        <title>Bradyrhizobium strains diversity.</title>
        <authorList>
            <person name="Urquiaga M.C.O."/>
            <person name="Hungria M."/>
            <person name="Delamuta J.R.M."/>
            <person name="Klepa M.S."/>
        </authorList>
    </citation>
    <scope>NUCLEOTIDE SEQUENCE [LARGE SCALE GENOMIC DNA]</scope>
    <source>
        <strain evidence="4 5">CNPSo 3426</strain>
    </source>
</reference>
<proteinExistence type="predicted"/>
<dbReference type="AlphaFoldDB" id="A0A4Y9NKW2"/>
<dbReference type="RefSeq" id="WP_126262241.1">
    <property type="nucleotide sequence ID" value="NZ_SPQS01000049.1"/>
</dbReference>
<dbReference type="Pfam" id="PF20256">
    <property type="entry name" value="MoCoBD_2"/>
    <property type="match status" value="1"/>
</dbReference>
<dbReference type="Gene3D" id="3.30.365.10">
    <property type="entry name" value="Aldehyde oxidase/xanthine dehydrogenase, molybdopterin binding domain"/>
    <property type="match status" value="1"/>
</dbReference>
<evidence type="ECO:0000313" key="5">
    <source>
        <dbReference type="Proteomes" id="UP000297700"/>
    </source>
</evidence>
<protein>
    <submittedName>
        <fullName evidence="4">Xanthine dehydrogenase family protein molybdopterin-binding subunit</fullName>
    </submittedName>
</protein>
<dbReference type="InterPro" id="IPR046867">
    <property type="entry name" value="AldOxase/xan_DH_MoCoBD2"/>
</dbReference>
<dbReference type="PANTHER" id="PTHR47495:SF2">
    <property type="entry name" value="ALDEHYDE DEHYDROGENASE"/>
    <property type="match status" value="1"/>
</dbReference>
<gene>
    <name evidence="4" type="ORF">E4K64_37715</name>
    <name evidence="3" type="ORF">E4K66_39910</name>
</gene>
<dbReference type="Proteomes" id="UP000297700">
    <property type="component" value="Unassembled WGS sequence"/>
</dbReference>
<evidence type="ECO:0000256" key="1">
    <source>
        <dbReference type="SAM" id="MobiDB-lite"/>
    </source>
</evidence>
<dbReference type="OrthoDB" id="8123321at2"/>
<dbReference type="EMBL" id="SPQU01000099">
    <property type="protein sequence ID" value="TFV27201.1"/>
    <property type="molecule type" value="Genomic_DNA"/>
</dbReference>
<feature type="domain" description="Aldehyde oxidase/xanthine dehydrogenase second molybdopterin binding" evidence="2">
    <location>
        <begin position="31"/>
        <end position="120"/>
    </location>
</feature>
<name>A0A4Y9NKW2_9BRAD</name>
<feature type="region of interest" description="Disordered" evidence="1">
    <location>
        <begin position="1"/>
        <end position="31"/>
    </location>
</feature>
<dbReference type="PANTHER" id="PTHR47495">
    <property type="entry name" value="ALDEHYDE DEHYDROGENASE"/>
    <property type="match status" value="1"/>
</dbReference>
<feature type="compositionally biased region" description="Polar residues" evidence="1">
    <location>
        <begin position="21"/>
        <end position="31"/>
    </location>
</feature>
<evidence type="ECO:0000313" key="3">
    <source>
        <dbReference type="EMBL" id="TFV27201.1"/>
    </source>
</evidence>
<reference evidence="3 6" key="1">
    <citation type="submission" date="2019-03" db="EMBL/GenBank/DDBJ databases">
        <title>Bradyrhizobium strains diversity isolated from Chamaecrista fasciculata.</title>
        <authorList>
            <person name="Urquiaga M.C.O."/>
            <person name="Hungria M."/>
            <person name="Delamuta J.R.M."/>
        </authorList>
    </citation>
    <scope>NUCLEOTIDE SEQUENCE [LARGE SCALE GENOMIC DNA]</scope>
    <source>
        <strain evidence="3 6">CNPSo 3424</strain>
    </source>
</reference>
<evidence type="ECO:0000313" key="6">
    <source>
        <dbReference type="Proteomes" id="UP000298225"/>
    </source>
</evidence>
<comment type="caution">
    <text evidence="4">The sequence shown here is derived from an EMBL/GenBank/DDBJ whole genome shotgun (WGS) entry which is preliminary data.</text>
</comment>